<gene>
    <name evidence="14" type="ORF">P879_01359</name>
</gene>
<dbReference type="InterPro" id="IPR011598">
    <property type="entry name" value="bHLH_dom"/>
</dbReference>
<keyword evidence="15" id="KW-1185">Reference proteome</keyword>
<evidence type="ECO:0000313" key="14">
    <source>
        <dbReference type="EMBL" id="KAF8571813.1"/>
    </source>
</evidence>
<reference evidence="14 15" key="1">
    <citation type="submission" date="2019-07" db="EMBL/GenBank/DDBJ databases">
        <title>Annotation for the trematode Paragonimus westermani.</title>
        <authorList>
            <person name="Choi Y.-J."/>
        </authorList>
    </citation>
    <scope>NUCLEOTIDE SEQUENCE [LARGE SCALE GENOMIC DNA]</scope>
    <source>
        <strain evidence="14">180907_Pwestermani</strain>
    </source>
</reference>
<keyword evidence="7 12" id="KW-0472">Membrane</keyword>
<feature type="transmembrane region" description="Helical" evidence="12">
    <location>
        <begin position="764"/>
        <end position="786"/>
    </location>
</feature>
<keyword evidence="6 12" id="KW-1133">Transmembrane helix</keyword>
<feature type="transmembrane region" description="Helical" evidence="12">
    <location>
        <begin position="346"/>
        <end position="364"/>
    </location>
</feature>
<feature type="transmembrane region" description="Helical" evidence="12">
    <location>
        <begin position="295"/>
        <end position="317"/>
    </location>
</feature>
<evidence type="ECO:0000256" key="8">
    <source>
        <dbReference type="ARBA" id="ARBA00044793"/>
    </source>
</evidence>
<dbReference type="Pfam" id="PF00010">
    <property type="entry name" value="HLH"/>
    <property type="match status" value="1"/>
</dbReference>
<dbReference type="SUPFAM" id="SSF47459">
    <property type="entry name" value="HLH, helix-loop-helix DNA-binding domain"/>
    <property type="match status" value="1"/>
</dbReference>
<dbReference type="InterPro" id="IPR036638">
    <property type="entry name" value="HLH_DNA-bd_sf"/>
</dbReference>
<dbReference type="EMBL" id="JTDF01000306">
    <property type="protein sequence ID" value="KAF8571813.1"/>
    <property type="molecule type" value="Genomic_DNA"/>
</dbReference>
<evidence type="ECO:0000256" key="3">
    <source>
        <dbReference type="ARBA" id="ARBA00010288"/>
    </source>
</evidence>
<feature type="domain" description="BHLH" evidence="13">
    <location>
        <begin position="64"/>
        <end position="94"/>
    </location>
</feature>
<dbReference type="GO" id="GO:0005789">
    <property type="term" value="C:endoplasmic reticulum membrane"/>
    <property type="evidence" value="ECO:0007669"/>
    <property type="project" value="UniProtKB-SubCell"/>
</dbReference>
<evidence type="ECO:0000256" key="2">
    <source>
        <dbReference type="ARBA" id="ARBA00004922"/>
    </source>
</evidence>
<evidence type="ECO:0000313" key="15">
    <source>
        <dbReference type="Proteomes" id="UP000699462"/>
    </source>
</evidence>
<feature type="transmembrane region" description="Helical" evidence="12">
    <location>
        <begin position="401"/>
        <end position="424"/>
    </location>
</feature>
<dbReference type="Proteomes" id="UP000699462">
    <property type="component" value="Unassembled WGS sequence"/>
</dbReference>
<evidence type="ECO:0000256" key="12">
    <source>
        <dbReference type="SAM" id="Phobius"/>
    </source>
</evidence>
<evidence type="ECO:0000256" key="11">
    <source>
        <dbReference type="SAM" id="MobiDB-lite"/>
    </source>
</evidence>
<organism evidence="14 15">
    <name type="scientific">Paragonimus westermani</name>
    <dbReference type="NCBI Taxonomy" id="34504"/>
    <lineage>
        <taxon>Eukaryota</taxon>
        <taxon>Metazoa</taxon>
        <taxon>Spiralia</taxon>
        <taxon>Lophotrochozoa</taxon>
        <taxon>Platyhelminthes</taxon>
        <taxon>Trematoda</taxon>
        <taxon>Digenea</taxon>
        <taxon>Plagiorchiida</taxon>
        <taxon>Troglotremata</taxon>
        <taxon>Troglotrematidae</taxon>
        <taxon>Paragonimus</taxon>
    </lineage>
</organism>
<dbReference type="GO" id="GO:0006488">
    <property type="term" value="P:dolichol-linked oligosaccharide biosynthetic process"/>
    <property type="evidence" value="ECO:0007669"/>
    <property type="project" value="InterPro"/>
</dbReference>
<dbReference type="PANTHER" id="PTHR13117">
    <property type="entry name" value="ENDOPLASMIC RETICULUM MULTISPAN TRANSMEMBRANE PROTEIN-RELATED"/>
    <property type="match status" value="1"/>
</dbReference>
<comment type="caution">
    <text evidence="14">The sequence shown here is derived from an EMBL/GenBank/DDBJ whole genome shotgun (WGS) entry which is preliminary data.</text>
</comment>
<evidence type="ECO:0000256" key="7">
    <source>
        <dbReference type="ARBA" id="ARBA00023136"/>
    </source>
</evidence>
<feature type="transmembrane region" description="Helical" evidence="12">
    <location>
        <begin position="186"/>
        <end position="210"/>
    </location>
</feature>
<feature type="transmembrane region" description="Helical" evidence="12">
    <location>
        <begin position="641"/>
        <end position="659"/>
    </location>
</feature>
<proteinExistence type="inferred from homology"/>
<protein>
    <recommendedName>
        <fullName evidence="8">Man(5)GlcNAc(2)-PP-dolichol translocation protein RFT1</fullName>
    </recommendedName>
    <alternativeName>
        <fullName evidence="9">Protein RFT1 homolog</fullName>
    </alternativeName>
</protein>
<feature type="transmembrane region" description="Helical" evidence="12">
    <location>
        <begin position="741"/>
        <end position="758"/>
    </location>
</feature>
<sequence length="806" mass="90895">MNNLVSKASRALDSRSSRKVRKLQRSQHFTTHDDGVKNMRHVSAGRRSIGSKLCLFENDSACETRERQRQRSVNQAFGDLRLLLPTYPPDKKLNYFLYYYLPLQSTENPSQPDLCKCDTPNISTMGEQPKLRERFRSLKSAVLGCWSPSTAPVCCEFDNRSESVTTAFCAHRLEGEHRKPRLSNRYLSTGFTLIGYTFILQLGLHLLTFFLNGLAYHRLDPASLGLVNVRLGLFYTTLMFIARDASRRACLSRGGELIAQPTQAVSEKSELEIVTEVGTRTAPSLRHRLAGLIDLSWAILPLGAVLAALLLVIWVWLLPSPASLAVKYAETGLEVDLLQTRYVNCLLVYALSGMFELATEPFWLICQLTHSVRERIVIEAIANLARGLGIVIAIFTVPPTYAIYSLALPQILHGTTLFFGYLVFFYRIFRKRDSDDEYALRFESFETMRDIFPRFVDYAIDKRALRLSKNLFGQGLLKQLLTEDTPPISPHCLVYTYVATSVLRDDYLLVTSGERYLISAFHLLSFTDQESCHFVFNQCLTRNVPPSRQDPDLLDNVFRMFRTVLRTCSLVAWIGVTFAQANSCLLLSVYVGFTLANNPTAVGLLRLYAAYVLLLAWNGSTEAFLNAAMSSEEVAKHNERLITFSAVFLGANWLFVPWIGAYGFVVANSINILSRIVYSCFYINRFVQATSLPPPPASSIPQDIHPMEVTPSDQSNISDERLIPRRDFCLLHLMFPSSKEAIALALSLVITMISEAYFCCSHGLLWATVHATITTVVLGFTLYVMFIEERDLICTLQTAVFHTKTD</sequence>
<dbReference type="Pfam" id="PF04506">
    <property type="entry name" value="Rft-1"/>
    <property type="match status" value="2"/>
</dbReference>
<comment type="subcellular location">
    <subcellularLocation>
        <location evidence="1">Endoplasmic reticulum membrane</location>
        <topology evidence="1">Multi-pass membrane protein</topology>
    </subcellularLocation>
</comment>
<feature type="region of interest" description="Disordered" evidence="11">
    <location>
        <begin position="1"/>
        <end position="34"/>
    </location>
</feature>
<dbReference type="PANTHER" id="PTHR13117:SF5">
    <property type="entry name" value="PROTEIN RFT1 HOMOLOG"/>
    <property type="match status" value="1"/>
</dbReference>
<accession>A0A8T0DVR5</accession>
<evidence type="ECO:0000256" key="9">
    <source>
        <dbReference type="ARBA" id="ARBA00044819"/>
    </source>
</evidence>
<evidence type="ECO:0000256" key="4">
    <source>
        <dbReference type="ARBA" id="ARBA00022692"/>
    </source>
</evidence>
<dbReference type="GO" id="GO:0046983">
    <property type="term" value="F:protein dimerization activity"/>
    <property type="evidence" value="ECO:0007669"/>
    <property type="project" value="InterPro"/>
</dbReference>
<evidence type="ECO:0000259" key="13">
    <source>
        <dbReference type="Pfam" id="PF00010"/>
    </source>
</evidence>
<feature type="transmembrane region" description="Helical" evidence="12">
    <location>
        <begin position="570"/>
        <end position="596"/>
    </location>
</feature>
<name>A0A8T0DVR5_9TREM</name>
<feature type="transmembrane region" description="Helical" evidence="12">
    <location>
        <begin position="222"/>
        <end position="242"/>
    </location>
</feature>
<keyword evidence="5" id="KW-0256">Endoplasmic reticulum</keyword>
<dbReference type="AlphaFoldDB" id="A0A8T0DVR5"/>
<feature type="transmembrane region" description="Helical" evidence="12">
    <location>
        <begin position="376"/>
        <end position="395"/>
    </location>
</feature>
<evidence type="ECO:0000256" key="6">
    <source>
        <dbReference type="ARBA" id="ARBA00022989"/>
    </source>
</evidence>
<dbReference type="Gene3D" id="4.10.280.10">
    <property type="entry name" value="Helix-loop-helix DNA-binding domain"/>
    <property type="match status" value="1"/>
</dbReference>
<dbReference type="GO" id="GO:0034203">
    <property type="term" value="P:glycolipid translocation"/>
    <property type="evidence" value="ECO:0007669"/>
    <property type="project" value="TreeGrafter"/>
</dbReference>
<evidence type="ECO:0000256" key="10">
    <source>
        <dbReference type="ARBA" id="ARBA00045912"/>
    </source>
</evidence>
<dbReference type="InterPro" id="IPR007594">
    <property type="entry name" value="RFT1"/>
</dbReference>
<comment type="similarity">
    <text evidence="3">Belongs to the RFT1 family.</text>
</comment>
<comment type="pathway">
    <text evidence="2">Protein modification; protein glycosylation.</text>
</comment>
<feature type="transmembrane region" description="Helical" evidence="12">
    <location>
        <begin position="608"/>
        <end position="629"/>
    </location>
</feature>
<evidence type="ECO:0000256" key="5">
    <source>
        <dbReference type="ARBA" id="ARBA00022824"/>
    </source>
</evidence>
<dbReference type="OrthoDB" id="9979195at2759"/>
<evidence type="ECO:0000256" key="1">
    <source>
        <dbReference type="ARBA" id="ARBA00004477"/>
    </source>
</evidence>
<keyword evidence="4 12" id="KW-0812">Transmembrane</keyword>
<comment type="function">
    <text evidence="10">Intramembrane glycolipid transporter that operates in the biosynthetic pathway of dolichol-linked oligosaccharides, the glycan precursors employed in protein asparagine (N)-glycosylation. The sequential addition of sugars to dolichol pyrophosphate produces dolichol-linked oligosaccharides containing fourteen sugars, including two GlcNAcs, nine mannoses and three glucoses. Once assembled, the oligosaccharide is transferred from the lipid to nascent proteins by oligosaccharyltransferases. The assembly of dolichol-linked oligosaccharides begins on the cytosolic side of the endoplasmic reticulum membrane and finishes in its lumen. RFT1 could mediate the translocation of the cytosolically oriented intermediate DolPP-GlcNAc2Man5, produced by ALG11, into the ER lumen where dolichol-linked oligosaccharides assembly continues. However, the intramembrane lipid transporter activity could not be confirmed in vitro.</text>
</comment>